<organism evidence="1 2">
    <name type="scientific">Caenorhabditis bovis</name>
    <dbReference type="NCBI Taxonomy" id="2654633"/>
    <lineage>
        <taxon>Eukaryota</taxon>
        <taxon>Metazoa</taxon>
        <taxon>Ecdysozoa</taxon>
        <taxon>Nematoda</taxon>
        <taxon>Chromadorea</taxon>
        <taxon>Rhabditida</taxon>
        <taxon>Rhabditina</taxon>
        <taxon>Rhabditomorpha</taxon>
        <taxon>Rhabditoidea</taxon>
        <taxon>Rhabditidae</taxon>
        <taxon>Peloderinae</taxon>
        <taxon>Caenorhabditis</taxon>
    </lineage>
</organism>
<name>A0A8S1EUC6_9PELO</name>
<evidence type="ECO:0000313" key="2">
    <source>
        <dbReference type="Proteomes" id="UP000494206"/>
    </source>
</evidence>
<comment type="caution">
    <text evidence="1">The sequence shown here is derived from an EMBL/GenBank/DDBJ whole genome shotgun (WGS) entry which is preliminary data.</text>
</comment>
<dbReference type="AlphaFoldDB" id="A0A8S1EUC6"/>
<accession>A0A8S1EUC6</accession>
<proteinExistence type="predicted"/>
<evidence type="ECO:0000313" key="1">
    <source>
        <dbReference type="EMBL" id="CAB3401542.1"/>
    </source>
</evidence>
<sequence length="112" mass="13332">MDKKEPKIFVDVDEGVAISGRDHQEIQEIIILERRSFRQMLQIPNLHSTRMRRRLFPAAYRPKIRTKIIEDEEIRGIEGQEMSSRRMLNAAHDIRNELEDPEHKGTIMKIKR</sequence>
<reference evidence="1 2" key="1">
    <citation type="submission" date="2020-04" db="EMBL/GenBank/DDBJ databases">
        <authorList>
            <person name="Laetsch R D."/>
            <person name="Stevens L."/>
            <person name="Kumar S."/>
            <person name="Blaxter L. M."/>
        </authorList>
    </citation>
    <scope>NUCLEOTIDE SEQUENCE [LARGE SCALE GENOMIC DNA]</scope>
</reference>
<dbReference type="EMBL" id="CADEPM010000003">
    <property type="protein sequence ID" value="CAB3401542.1"/>
    <property type="molecule type" value="Genomic_DNA"/>
</dbReference>
<protein>
    <submittedName>
        <fullName evidence="1">Uncharacterized protein</fullName>
    </submittedName>
</protein>
<gene>
    <name evidence="1" type="ORF">CBOVIS_LOCUS4278</name>
</gene>
<keyword evidence="2" id="KW-1185">Reference proteome</keyword>
<dbReference type="Proteomes" id="UP000494206">
    <property type="component" value="Unassembled WGS sequence"/>
</dbReference>